<reference evidence="3" key="1">
    <citation type="submission" date="2010-10" db="EMBL/GenBank/DDBJ databases">
        <title>Diversity of nonribosomal peptide synthetase (NRPS) genes in microbial consortia of marine sponges by cultivation and metagenomics.</title>
        <authorList>
            <person name="Pimentel-Elardo S.M."/>
            <person name="Grozdanov L."/>
            <person name="Proksch S."/>
            <person name="Hentschel U."/>
        </authorList>
    </citation>
    <scope>NUCLEOTIDE SEQUENCE</scope>
</reference>
<dbReference type="Pfam" id="PF04909">
    <property type="entry name" value="Amidohydro_2"/>
    <property type="match status" value="1"/>
</dbReference>
<protein>
    <submittedName>
        <fullName evidence="3">Putative 2,3-dihydroxybenzoic acid decarboxylase</fullName>
    </submittedName>
</protein>
<dbReference type="EMBL" id="HQ456128">
    <property type="protein sequence ID" value="AEH95311.1"/>
    <property type="molecule type" value="Genomic_DNA"/>
</dbReference>
<sequence length="373" mass="41276">MIDIDARSQPGLETARRAMSRRDFLGGAAAFGITAAATTALPASTAAGEEEDLFLLGLEEHFATAELRRLNGIQFPQGTPRFDINDVGAGRIADMDAAGIDIQVLSALTPGAQNLPGAEGVAYARRLNSWVAHEVIPAYPGRFRAFATLPLSEPQAAADELEYAVRELGFLGCMTYGAVDGKFLDHADFVPVLARAETLDVPIYIHPNWASPQVMDTYYNGLGNEWVSRVLSGAGYGWHQEVALQCLRMIASGVFDRFPRLQIIVGHMGEGLPFFYWRFGDDLARITADTLEKPVQQYFHDNFWITTSAFFRDELLRLVLSVMGEDRVMFAVDYPFVSNKVGADWFRAVDLPRNVKEKIAHKNAERLLKIGPF</sequence>
<dbReference type="PROSITE" id="PS51318">
    <property type="entry name" value="TAT"/>
    <property type="match status" value="1"/>
</dbReference>
<name>F8S307_9BACT</name>
<dbReference type="GO" id="GO:0016787">
    <property type="term" value="F:hydrolase activity"/>
    <property type="evidence" value="ECO:0007669"/>
    <property type="project" value="InterPro"/>
</dbReference>
<evidence type="ECO:0000259" key="2">
    <source>
        <dbReference type="Pfam" id="PF04909"/>
    </source>
</evidence>
<dbReference type="GO" id="GO:0019748">
    <property type="term" value="P:secondary metabolic process"/>
    <property type="evidence" value="ECO:0007669"/>
    <property type="project" value="TreeGrafter"/>
</dbReference>
<dbReference type="InterPro" id="IPR006311">
    <property type="entry name" value="TAT_signal"/>
</dbReference>
<dbReference type="PANTHER" id="PTHR21240">
    <property type="entry name" value="2-AMINO-3-CARBOXYLMUCONATE-6-SEMIALDEHYDE DECARBOXYLASE"/>
    <property type="match status" value="1"/>
</dbReference>
<dbReference type="Gene3D" id="3.20.20.140">
    <property type="entry name" value="Metal-dependent hydrolases"/>
    <property type="match status" value="1"/>
</dbReference>
<dbReference type="GO" id="GO:0005829">
    <property type="term" value="C:cytosol"/>
    <property type="evidence" value="ECO:0007669"/>
    <property type="project" value="TreeGrafter"/>
</dbReference>
<organism evidence="3">
    <name type="scientific">Aplysina aerophoba bacterial symbiont clone AANRPS</name>
    <dbReference type="NCBI Taxonomy" id="1042317"/>
    <lineage>
        <taxon>Bacteria</taxon>
        <taxon>environmental samples</taxon>
    </lineage>
</organism>
<proteinExistence type="predicted"/>
<dbReference type="PANTHER" id="PTHR21240:SF30">
    <property type="entry name" value="AMIDOHYDROLASE-RELATED DOMAIN-CONTAINING PROTEIN-RELATED"/>
    <property type="match status" value="1"/>
</dbReference>
<evidence type="ECO:0000313" key="3">
    <source>
        <dbReference type="EMBL" id="AEH95311.1"/>
    </source>
</evidence>
<feature type="domain" description="Amidohydrolase-related" evidence="2">
    <location>
        <begin position="99"/>
        <end position="369"/>
    </location>
</feature>
<dbReference type="InterPro" id="IPR006680">
    <property type="entry name" value="Amidohydro-rel"/>
</dbReference>
<dbReference type="InterPro" id="IPR032466">
    <property type="entry name" value="Metal_Hydrolase"/>
</dbReference>
<dbReference type="InterPro" id="IPR032465">
    <property type="entry name" value="ACMSD"/>
</dbReference>
<dbReference type="GO" id="GO:0016831">
    <property type="term" value="F:carboxy-lyase activity"/>
    <property type="evidence" value="ECO:0007669"/>
    <property type="project" value="InterPro"/>
</dbReference>
<dbReference type="SUPFAM" id="SSF51556">
    <property type="entry name" value="Metallo-dependent hydrolases"/>
    <property type="match status" value="1"/>
</dbReference>
<accession>F8S307</accession>
<keyword evidence="1" id="KW-0456">Lyase</keyword>
<dbReference type="AlphaFoldDB" id="F8S307"/>
<evidence type="ECO:0000256" key="1">
    <source>
        <dbReference type="ARBA" id="ARBA00023239"/>
    </source>
</evidence>